<evidence type="ECO:0000313" key="2">
    <source>
        <dbReference type="Proteomes" id="UP000050865"/>
    </source>
</evidence>
<protein>
    <submittedName>
        <fullName evidence="1">Uncharacterized protein</fullName>
    </submittedName>
</protein>
<reference evidence="1 2" key="1">
    <citation type="journal article" date="2015" name="Genome Announc.">
        <title>Expanding the biotechnology potential of lactobacilli through comparative genomics of 213 strains and associated genera.</title>
        <authorList>
            <person name="Sun Z."/>
            <person name="Harris H.M."/>
            <person name="McCann A."/>
            <person name="Guo C."/>
            <person name="Argimon S."/>
            <person name="Zhang W."/>
            <person name="Yang X."/>
            <person name="Jeffery I.B."/>
            <person name="Cooney J.C."/>
            <person name="Kagawa T.F."/>
            <person name="Liu W."/>
            <person name="Song Y."/>
            <person name="Salvetti E."/>
            <person name="Wrobel A."/>
            <person name="Rasinkangas P."/>
            <person name="Parkhill J."/>
            <person name="Rea M.C."/>
            <person name="O'Sullivan O."/>
            <person name="Ritari J."/>
            <person name="Douillard F.P."/>
            <person name="Paul Ross R."/>
            <person name="Yang R."/>
            <person name="Briner A.E."/>
            <person name="Felis G.E."/>
            <person name="de Vos W.M."/>
            <person name="Barrangou R."/>
            <person name="Klaenhammer T.R."/>
            <person name="Caufield P.W."/>
            <person name="Cui Y."/>
            <person name="Zhang H."/>
            <person name="O'Toole P.W."/>
        </authorList>
    </citation>
    <scope>NUCLEOTIDE SEQUENCE [LARGE SCALE GENOMIC DNA]</scope>
    <source>
        <strain evidence="1 2">DSM 22697</strain>
    </source>
</reference>
<dbReference type="EMBL" id="AYZJ01000081">
    <property type="protein sequence ID" value="KRN18822.1"/>
    <property type="molecule type" value="Genomic_DNA"/>
</dbReference>
<sequence length="264" mass="29009">MKVVYFDESSAIDYLTISNHGQRSTSSQTEKTVEGSTSADVKVKSKLGKWLSVIPGIEIDGEVNLSGKVAADKLVKSSVTSAVLSDFLESAAKPSDEIVKLEDYSLSLYKGSIEYIQSISPYLMMTNGKLDIDGGVQIEANKIYDALKLGKGYYELVGRKPNELKYSAIFRFNNAAFQHNYGISDLTSMRLVSYGVKSGNKLLSTLNFSKSFQEPTATEPVTSLTHNLETDSKIEKKIDRLSDMVEAGLPMFDIILTGIVNEKN</sequence>
<name>A0A0R2ETK7_9LACO</name>
<dbReference type="RefSeq" id="WP_056989861.1">
    <property type="nucleotide sequence ID" value="NZ_AYZJ01000081.1"/>
</dbReference>
<accession>A0A0R2ETK7</accession>
<comment type="caution">
    <text evidence="1">The sequence shown here is derived from an EMBL/GenBank/DDBJ whole genome shotgun (WGS) entry which is preliminary data.</text>
</comment>
<dbReference type="PATRIC" id="fig|1423730.4.peg.364"/>
<organism evidence="1 2">
    <name type="scientific">Lacticaseibacillus camelliae DSM 22697 = JCM 13995</name>
    <dbReference type="NCBI Taxonomy" id="1423730"/>
    <lineage>
        <taxon>Bacteria</taxon>
        <taxon>Bacillati</taxon>
        <taxon>Bacillota</taxon>
        <taxon>Bacilli</taxon>
        <taxon>Lactobacillales</taxon>
        <taxon>Lactobacillaceae</taxon>
        <taxon>Lacticaseibacillus</taxon>
    </lineage>
</organism>
<dbReference type="AlphaFoldDB" id="A0A0R2ETK7"/>
<dbReference type="STRING" id="1423730.FC75_GL000346"/>
<dbReference type="Pfam" id="PF19952">
    <property type="entry name" value="DUF6414"/>
    <property type="match status" value="1"/>
</dbReference>
<dbReference type="Proteomes" id="UP000050865">
    <property type="component" value="Unassembled WGS sequence"/>
</dbReference>
<evidence type="ECO:0000313" key="1">
    <source>
        <dbReference type="EMBL" id="KRN18822.1"/>
    </source>
</evidence>
<gene>
    <name evidence="1" type="ORF">FC75_GL000346</name>
</gene>
<dbReference type="InterPro" id="IPR045633">
    <property type="entry name" value="DUF6414"/>
</dbReference>
<proteinExistence type="predicted"/>
<keyword evidence="2" id="KW-1185">Reference proteome</keyword>